<evidence type="ECO:0000259" key="2">
    <source>
        <dbReference type="Pfam" id="PF11001"/>
    </source>
</evidence>
<dbReference type="EMBL" id="PDNB01000005">
    <property type="protein sequence ID" value="PGH18264.1"/>
    <property type="molecule type" value="Genomic_DNA"/>
</dbReference>
<keyword evidence="4" id="KW-1185">Reference proteome</keyword>
<reference evidence="3 4" key="1">
    <citation type="submission" date="2017-10" db="EMBL/GenBank/DDBJ databases">
        <title>Comparative genomics in systemic dimorphic fungi from Ajellomycetaceae.</title>
        <authorList>
            <person name="Munoz J.F."/>
            <person name="Mcewen J.G."/>
            <person name="Clay O.K."/>
            <person name="Cuomo C.A."/>
        </authorList>
    </citation>
    <scope>NUCLEOTIDE SEQUENCE [LARGE SCALE GENOMIC DNA]</scope>
    <source>
        <strain evidence="3 4">UAMH5409</strain>
    </source>
</reference>
<feature type="compositionally biased region" description="Polar residues" evidence="1">
    <location>
        <begin position="100"/>
        <end position="110"/>
    </location>
</feature>
<evidence type="ECO:0000256" key="1">
    <source>
        <dbReference type="SAM" id="MobiDB-lite"/>
    </source>
</evidence>
<accession>A0A2B7Y2F7</accession>
<dbReference type="STRING" id="1447875.A0A2B7Y2F7"/>
<feature type="compositionally biased region" description="Polar residues" evidence="1">
    <location>
        <begin position="323"/>
        <end position="357"/>
    </location>
</feature>
<sequence length="534" mass="60032">MVVSIAANPTARGHSKIRKGCQLAGPHQSWDYLEDNLTHNAQSTVRIPYRSYALAYIDPSGNVQYQFSPSMENLGRELFPADFEERFLEHASSNNSAFTVDSNLMYNSGSRPPPNKQIHRGNPLKRPRLHNQPTTQVSDEDSDEEFEDQPVNKIGLPIGDKEKMEAYYTEAFRAFHQINCRQVAKAYIKFIEPRKQAKHPYNGGRAGPGETKDPEKTKPDWWPADVIHKEPDHLKRIPRVKLLIHIFRNLGHMGVTARKLKQAGEEAQRQCRPSEKAAILDEIYRVREEEERFERGEIDSSTTIYVVKREKTNRGIREDSESGSDSGQQPDCPASSNYSQQTSTEDTGMQMPSQTLPEHNKIFPSIPGQFESHTPNHLSPTGIKPDYDQFTPMETTPNSNDGKLSTSHINYLHGLPQSPAESQYMNPKSSGPDNQAAGYFNHWPTSFQQPMFSPVDFGNNGLGFASQNYMAHTIPTMMSSSHGSFSLPDLHGARTQSQADGMSLYPPPFRTGSLSHPHMMVTQRQSVDASGAEY</sequence>
<evidence type="ECO:0000313" key="3">
    <source>
        <dbReference type="EMBL" id="PGH18264.1"/>
    </source>
</evidence>
<dbReference type="AlphaFoldDB" id="A0A2B7Y2F7"/>
<dbReference type="OrthoDB" id="5338458at2759"/>
<feature type="compositionally biased region" description="Basic and acidic residues" evidence="1">
    <location>
        <begin position="310"/>
        <end position="320"/>
    </location>
</feature>
<organism evidence="3 4">
    <name type="scientific">Helicocarpus griseus UAMH5409</name>
    <dbReference type="NCBI Taxonomy" id="1447875"/>
    <lineage>
        <taxon>Eukaryota</taxon>
        <taxon>Fungi</taxon>
        <taxon>Dikarya</taxon>
        <taxon>Ascomycota</taxon>
        <taxon>Pezizomycotina</taxon>
        <taxon>Eurotiomycetes</taxon>
        <taxon>Eurotiomycetidae</taxon>
        <taxon>Onygenales</taxon>
        <taxon>Ajellomycetaceae</taxon>
        <taxon>Helicocarpus</taxon>
    </lineage>
</organism>
<proteinExistence type="predicted"/>
<dbReference type="Proteomes" id="UP000223968">
    <property type="component" value="Unassembled WGS sequence"/>
</dbReference>
<name>A0A2B7Y2F7_9EURO</name>
<dbReference type="Pfam" id="PF11001">
    <property type="entry name" value="AFUB_07903_YDR124W_hel"/>
    <property type="match status" value="1"/>
</dbReference>
<feature type="region of interest" description="Disordered" evidence="1">
    <location>
        <begin position="198"/>
        <end position="223"/>
    </location>
</feature>
<dbReference type="InterPro" id="IPR047092">
    <property type="entry name" value="AFUB_07903/YDR124W-like_hel"/>
</dbReference>
<gene>
    <name evidence="3" type="ORF">AJ79_00603</name>
</gene>
<feature type="compositionally biased region" description="Basic residues" evidence="1">
    <location>
        <begin position="117"/>
        <end position="129"/>
    </location>
</feature>
<protein>
    <recommendedName>
        <fullName evidence="2">Subtelomeric hrmA-associated cluster protein AFUB-079030/YDR124W-like helical bundle domain-containing protein</fullName>
    </recommendedName>
</protein>
<feature type="compositionally biased region" description="Acidic residues" evidence="1">
    <location>
        <begin position="138"/>
        <end position="148"/>
    </location>
</feature>
<feature type="domain" description="Subtelomeric hrmA-associated cluster protein AFUB-079030/YDR124W-like helical bundle" evidence="2">
    <location>
        <begin position="158"/>
        <end position="288"/>
    </location>
</feature>
<evidence type="ECO:0000313" key="4">
    <source>
        <dbReference type="Proteomes" id="UP000223968"/>
    </source>
</evidence>
<dbReference type="PANTHER" id="PTHR36102:SF1">
    <property type="entry name" value="YDR124W-LIKE HELICAL BUNDLE DOMAIN-CONTAINING PROTEIN"/>
    <property type="match status" value="1"/>
</dbReference>
<feature type="region of interest" description="Disordered" evidence="1">
    <location>
        <begin position="310"/>
        <end position="384"/>
    </location>
</feature>
<dbReference type="InterPro" id="IPR021264">
    <property type="entry name" value="AFUB_079030/YDR124W-like"/>
</dbReference>
<dbReference type="PANTHER" id="PTHR36102">
    <property type="entry name" value="CHROMOSOME 10, WHOLE GENOME SHOTGUN SEQUENCE"/>
    <property type="match status" value="1"/>
</dbReference>
<comment type="caution">
    <text evidence="3">The sequence shown here is derived from an EMBL/GenBank/DDBJ whole genome shotgun (WGS) entry which is preliminary data.</text>
</comment>
<feature type="region of interest" description="Disordered" evidence="1">
    <location>
        <begin position="100"/>
        <end position="155"/>
    </location>
</feature>
<feature type="compositionally biased region" description="Basic and acidic residues" evidence="1">
    <location>
        <begin position="210"/>
        <end position="219"/>
    </location>
</feature>